<gene>
    <name evidence="2" type="ORF">PMAYCL1PPCAC_04185</name>
</gene>
<protein>
    <submittedName>
        <fullName evidence="2">Uncharacterized protein</fullName>
    </submittedName>
</protein>
<feature type="non-terminal residue" evidence="2">
    <location>
        <position position="1"/>
    </location>
</feature>
<name>A0AAN4ZBK3_9BILA</name>
<feature type="non-terminal residue" evidence="2">
    <location>
        <position position="134"/>
    </location>
</feature>
<evidence type="ECO:0000256" key="1">
    <source>
        <dbReference type="SAM" id="MobiDB-lite"/>
    </source>
</evidence>
<accession>A0AAN4ZBK3</accession>
<proteinExistence type="predicted"/>
<keyword evidence="3" id="KW-1185">Reference proteome</keyword>
<evidence type="ECO:0000313" key="3">
    <source>
        <dbReference type="Proteomes" id="UP001328107"/>
    </source>
</evidence>
<dbReference type="EMBL" id="BTRK01000001">
    <property type="protein sequence ID" value="GMR33990.1"/>
    <property type="molecule type" value="Genomic_DNA"/>
</dbReference>
<dbReference type="AlphaFoldDB" id="A0AAN4ZBK3"/>
<dbReference type="Proteomes" id="UP001328107">
    <property type="component" value="Unassembled WGS sequence"/>
</dbReference>
<evidence type="ECO:0000313" key="2">
    <source>
        <dbReference type="EMBL" id="GMR33990.1"/>
    </source>
</evidence>
<comment type="caution">
    <text evidence="2">The sequence shown here is derived from an EMBL/GenBank/DDBJ whole genome shotgun (WGS) entry which is preliminary data.</text>
</comment>
<sequence length="134" mass="14517">LSADIFAADRLFSALRTLNCRSSRAFSECIFEGRGRGAGPIDCSEAILSRTTALLFTSAARPGNRAGTEGEETASDEGATISDRPWRDTRSSSEGLQGRKRKIGSLQTKTYLSKGRFFSVLLLLGQFIHVTPLS</sequence>
<reference evidence="3" key="1">
    <citation type="submission" date="2022-10" db="EMBL/GenBank/DDBJ databases">
        <title>Genome assembly of Pristionchus species.</title>
        <authorList>
            <person name="Yoshida K."/>
            <person name="Sommer R.J."/>
        </authorList>
    </citation>
    <scope>NUCLEOTIDE SEQUENCE [LARGE SCALE GENOMIC DNA]</scope>
    <source>
        <strain evidence="3">RS5460</strain>
    </source>
</reference>
<organism evidence="2 3">
    <name type="scientific">Pristionchus mayeri</name>
    <dbReference type="NCBI Taxonomy" id="1317129"/>
    <lineage>
        <taxon>Eukaryota</taxon>
        <taxon>Metazoa</taxon>
        <taxon>Ecdysozoa</taxon>
        <taxon>Nematoda</taxon>
        <taxon>Chromadorea</taxon>
        <taxon>Rhabditida</taxon>
        <taxon>Rhabditina</taxon>
        <taxon>Diplogasteromorpha</taxon>
        <taxon>Diplogasteroidea</taxon>
        <taxon>Neodiplogasteridae</taxon>
        <taxon>Pristionchus</taxon>
    </lineage>
</organism>
<feature type="region of interest" description="Disordered" evidence="1">
    <location>
        <begin position="60"/>
        <end position="101"/>
    </location>
</feature>